<proteinExistence type="predicted"/>
<evidence type="ECO:0000313" key="1">
    <source>
        <dbReference type="EMBL" id="RCN59121.1"/>
    </source>
</evidence>
<dbReference type="SUPFAM" id="SSF54611">
    <property type="entry name" value="SecB-like"/>
    <property type="match status" value="1"/>
</dbReference>
<comment type="caution">
    <text evidence="1">The sequence shown here is derived from an EMBL/GenBank/DDBJ whole genome shotgun (WGS) entry which is preliminary data.</text>
</comment>
<dbReference type="OrthoDB" id="6058761at2"/>
<organism evidence="1 2">
    <name type="scientific">Acidiferrobacter thiooxydans</name>
    <dbReference type="NCBI Taxonomy" id="163359"/>
    <lineage>
        <taxon>Bacteria</taxon>
        <taxon>Pseudomonadati</taxon>
        <taxon>Pseudomonadota</taxon>
        <taxon>Gammaproteobacteria</taxon>
        <taxon>Acidiferrobacterales</taxon>
        <taxon>Acidiferrobacteraceae</taxon>
        <taxon>Acidiferrobacter</taxon>
    </lineage>
</organism>
<keyword evidence="2" id="KW-1185">Reference proteome</keyword>
<gene>
    <name evidence="1" type="ORF">C4900_05190</name>
</gene>
<protein>
    <submittedName>
        <fullName evidence="1">Preprotein translocase subunit SecB</fullName>
    </submittedName>
</protein>
<dbReference type="EMBL" id="PSYR01000001">
    <property type="protein sequence ID" value="RCN59121.1"/>
    <property type="molecule type" value="Genomic_DNA"/>
</dbReference>
<sequence>MSNALLQEAIRCLAIQDVYLRGYNLTIAPDYDPKLNPGTLGVQLRAHVPSGHIVSLRNNEAPEEASTRLLRIYVDTGLRFVSTTNVNQLPGDGDTATPDAVKAELAAQFVAEYLITCQNLSEEARNVFAEHNAAFHVWPYWRELIESVCARARLPLVVLPMFAQNALNKAGQTDSQKA</sequence>
<name>A0A368HIA7_9GAMM</name>
<dbReference type="RefSeq" id="WP_147267130.1">
    <property type="nucleotide sequence ID" value="NZ_PSYR01000001.1"/>
</dbReference>
<dbReference type="AlphaFoldDB" id="A0A368HIA7"/>
<dbReference type="Gene3D" id="3.10.420.10">
    <property type="entry name" value="SecB-like"/>
    <property type="match status" value="1"/>
</dbReference>
<dbReference type="InterPro" id="IPR035958">
    <property type="entry name" value="SecB-like_sf"/>
</dbReference>
<accession>A0A368HIA7</accession>
<reference evidence="1 2" key="1">
    <citation type="submission" date="2018-02" db="EMBL/GenBank/DDBJ databases">
        <title>Insights into the biology of acidophilic members of the Acidiferrobacteraceae family derived from comparative genomic analyses.</title>
        <authorList>
            <person name="Issotta F."/>
            <person name="Thyssen C."/>
            <person name="Mena C."/>
            <person name="Moya A."/>
            <person name="Bellenberg S."/>
            <person name="Sproer C."/>
            <person name="Covarrubias P.C."/>
            <person name="Sand W."/>
            <person name="Quatrini R."/>
            <person name="Vera M."/>
        </authorList>
    </citation>
    <scope>NUCLEOTIDE SEQUENCE [LARGE SCALE GENOMIC DNA]</scope>
    <source>
        <strain evidence="2">m-1</strain>
    </source>
</reference>
<evidence type="ECO:0000313" key="2">
    <source>
        <dbReference type="Proteomes" id="UP000253250"/>
    </source>
</evidence>
<dbReference type="Proteomes" id="UP000253250">
    <property type="component" value="Unassembled WGS sequence"/>
</dbReference>